<evidence type="ECO:0000313" key="2">
    <source>
        <dbReference type="Proteomes" id="UP000092596"/>
    </source>
</evidence>
<dbReference type="Proteomes" id="UP000092596">
    <property type="component" value="Chromosome"/>
</dbReference>
<accession>A0A1B0ZFG0</accession>
<name>A0A1B0ZFG0_9MICO</name>
<dbReference type="RefSeq" id="WP_065247062.1">
    <property type="nucleotide sequence ID" value="NZ_CP012117.1"/>
</dbReference>
<dbReference type="KEGG" id="dva:DAD186_01110"/>
<protein>
    <submittedName>
        <fullName evidence="1">Uncharacterized protein</fullName>
    </submittedName>
</protein>
<dbReference type="STRING" id="1630135.DAD186_01110"/>
<evidence type="ECO:0000313" key="1">
    <source>
        <dbReference type="EMBL" id="ANP26670.1"/>
    </source>
</evidence>
<dbReference type="AlphaFoldDB" id="A0A1B0ZFG0"/>
<gene>
    <name evidence="1" type="ORF">DAD186_01110</name>
</gene>
<reference evidence="1 2" key="1">
    <citation type="submission" date="2015-06" db="EMBL/GenBank/DDBJ databases">
        <title>Investigation of pathophysiology for high-risk pregnancy and development of treatment modality based on it.</title>
        <authorList>
            <person name="Kim B.-C."/>
            <person name="Lim S."/>
        </authorList>
    </citation>
    <scope>NUCLEOTIDE SEQUENCE [LARGE SCALE GENOMIC DNA]</scope>
    <source>
        <strain evidence="1 2">AD1-86</strain>
    </source>
</reference>
<organism evidence="1 2">
    <name type="scientific">Dermabacter vaginalis</name>
    <dbReference type="NCBI Taxonomy" id="1630135"/>
    <lineage>
        <taxon>Bacteria</taxon>
        <taxon>Bacillati</taxon>
        <taxon>Actinomycetota</taxon>
        <taxon>Actinomycetes</taxon>
        <taxon>Micrococcales</taxon>
        <taxon>Dermabacteraceae</taxon>
        <taxon>Dermabacter</taxon>
    </lineage>
</organism>
<dbReference type="EMBL" id="CP012117">
    <property type="protein sequence ID" value="ANP26670.1"/>
    <property type="molecule type" value="Genomic_DNA"/>
</dbReference>
<proteinExistence type="predicted"/>
<sequence length="341" mass="37724">MVNQDTFKSEFEQWAPACVQLADTYADGHEALDRLWVIAHLGATVTPYAAYEVAGRIYEPHNLNEAIPELDCSPDAQGELLDPLLENSVALRNAVVEAGEELPTRIVLRYDVKQEELTASMTYDSLEPGVPEEKQASNTELLERWIERLRETGVDSASALPEESGDEQDAHATTLEFEPTDPTAVETPFDQWSAYCLQVAYSFADCHDSLQRVWVVAHLGGAVSVNAVYEIDGAIVRSHELGKAIPELESPIEEQVEYLLEPLTESTADFQDVLEAMGEPVPTRIVLRFDVAEDDVNEDLTYEPLEPGIAEEEQSPASVLHERWVERLRDTGSDAAGALGN</sequence>